<evidence type="ECO:0000313" key="2">
    <source>
        <dbReference type="EMBL" id="KAH1130265.1"/>
    </source>
</evidence>
<sequence>MLRLFYKFSGSTDLLKFSEMELEDDVDLGTIIAIYCPCEIENPNPIKLFAEIAESDPIQVVIPASQRSRIDFDLNVPWEDQSGFGRSMPTLENQNIGECSHNIQNSFPRLEIHPEVLATREDVDEGSDNDDHSHHDPNDDFSDIDLDDIPEDIDDEGPVEGENANPYWAGNTGPGIIIRNNPGSFMTYVDPDAAVAREFPEYTNIVPAHLLDLA</sequence>
<comment type="caution">
    <text evidence="2">The sequence shown here is derived from an EMBL/GenBank/DDBJ whole genome shotgun (WGS) entry which is preliminary data.</text>
</comment>
<dbReference type="Proteomes" id="UP000828251">
    <property type="component" value="Unassembled WGS sequence"/>
</dbReference>
<accession>A0A9D3WKA5</accession>
<proteinExistence type="predicted"/>
<dbReference type="AlphaFoldDB" id="A0A9D3WKA5"/>
<keyword evidence="3" id="KW-1185">Reference proteome</keyword>
<dbReference type="EMBL" id="JAIQCV010000001">
    <property type="protein sequence ID" value="KAH1130265.1"/>
    <property type="molecule type" value="Genomic_DNA"/>
</dbReference>
<feature type="compositionally biased region" description="Basic and acidic residues" evidence="1">
    <location>
        <begin position="129"/>
        <end position="138"/>
    </location>
</feature>
<feature type="compositionally biased region" description="Acidic residues" evidence="1">
    <location>
        <begin position="139"/>
        <end position="159"/>
    </location>
</feature>
<organism evidence="2 3">
    <name type="scientific">Gossypium stocksii</name>
    <dbReference type="NCBI Taxonomy" id="47602"/>
    <lineage>
        <taxon>Eukaryota</taxon>
        <taxon>Viridiplantae</taxon>
        <taxon>Streptophyta</taxon>
        <taxon>Embryophyta</taxon>
        <taxon>Tracheophyta</taxon>
        <taxon>Spermatophyta</taxon>
        <taxon>Magnoliopsida</taxon>
        <taxon>eudicotyledons</taxon>
        <taxon>Gunneridae</taxon>
        <taxon>Pentapetalae</taxon>
        <taxon>rosids</taxon>
        <taxon>malvids</taxon>
        <taxon>Malvales</taxon>
        <taxon>Malvaceae</taxon>
        <taxon>Malvoideae</taxon>
        <taxon>Gossypium</taxon>
    </lineage>
</organism>
<evidence type="ECO:0000313" key="3">
    <source>
        <dbReference type="Proteomes" id="UP000828251"/>
    </source>
</evidence>
<dbReference type="OrthoDB" id="1518629at2759"/>
<feature type="region of interest" description="Disordered" evidence="1">
    <location>
        <begin position="122"/>
        <end position="170"/>
    </location>
</feature>
<evidence type="ECO:0000256" key="1">
    <source>
        <dbReference type="SAM" id="MobiDB-lite"/>
    </source>
</evidence>
<name>A0A9D3WKA5_9ROSI</name>
<protein>
    <submittedName>
        <fullName evidence="2">Uncharacterized protein</fullName>
    </submittedName>
</protein>
<reference evidence="2 3" key="1">
    <citation type="journal article" date="2021" name="Plant Biotechnol. J.">
        <title>Multi-omics assisted identification of the key and species-specific regulatory components of drought-tolerant mechanisms in Gossypium stocksii.</title>
        <authorList>
            <person name="Yu D."/>
            <person name="Ke L."/>
            <person name="Zhang D."/>
            <person name="Wu Y."/>
            <person name="Sun Y."/>
            <person name="Mei J."/>
            <person name="Sun J."/>
            <person name="Sun Y."/>
        </authorList>
    </citation>
    <scope>NUCLEOTIDE SEQUENCE [LARGE SCALE GENOMIC DNA]</scope>
    <source>
        <strain evidence="3">cv. E1</strain>
        <tissue evidence="2">Leaf</tissue>
    </source>
</reference>
<gene>
    <name evidence="2" type="ORF">J1N35_001643</name>
</gene>